<proteinExistence type="predicted"/>
<keyword evidence="12" id="KW-1185">Reference proteome</keyword>
<comment type="caution">
    <text evidence="11">The sequence shown here is derived from an EMBL/GenBank/DDBJ whole genome shotgun (WGS) entry which is preliminary data.</text>
</comment>
<keyword evidence="6 8" id="KW-0067">ATP-binding</keyword>
<dbReference type="InterPro" id="IPR051931">
    <property type="entry name" value="PAK3-like"/>
</dbReference>
<dbReference type="GO" id="GO:0004674">
    <property type="term" value="F:protein serine/threonine kinase activity"/>
    <property type="evidence" value="ECO:0007669"/>
    <property type="project" value="UniProtKB-EC"/>
</dbReference>
<evidence type="ECO:0000256" key="2">
    <source>
        <dbReference type="ARBA" id="ARBA00012513"/>
    </source>
</evidence>
<evidence type="ECO:0000256" key="3">
    <source>
        <dbReference type="ARBA" id="ARBA00022679"/>
    </source>
</evidence>
<gene>
    <name evidence="11" type="ORF">A3Q56_05605</name>
</gene>
<accession>A0A177AYV9</accession>
<dbReference type="InterPro" id="IPR011009">
    <property type="entry name" value="Kinase-like_dom_sf"/>
</dbReference>
<dbReference type="InterPro" id="IPR036936">
    <property type="entry name" value="CRIB_dom_sf"/>
</dbReference>
<evidence type="ECO:0000256" key="1">
    <source>
        <dbReference type="ARBA" id="ARBA00001946"/>
    </source>
</evidence>
<dbReference type="FunFam" id="1.10.510.10:FF:000768">
    <property type="entry name" value="Non-specific serine/threonine protein kinase"/>
    <property type="match status" value="1"/>
</dbReference>
<evidence type="ECO:0000256" key="7">
    <source>
        <dbReference type="ARBA" id="ARBA00022842"/>
    </source>
</evidence>
<dbReference type="Gene3D" id="1.10.510.10">
    <property type="entry name" value="Transferase(Phosphotransferase) domain 1"/>
    <property type="match status" value="1"/>
</dbReference>
<dbReference type="Pfam" id="PF00786">
    <property type="entry name" value="PBD"/>
    <property type="match status" value="1"/>
</dbReference>
<keyword evidence="4" id="KW-0479">Metal-binding</keyword>
<dbReference type="InterPro" id="IPR000095">
    <property type="entry name" value="CRIB_dom"/>
</dbReference>
<evidence type="ECO:0000313" key="11">
    <source>
        <dbReference type="EMBL" id="OAF66682.1"/>
    </source>
</evidence>
<dbReference type="Gene3D" id="3.90.810.10">
    <property type="entry name" value="CRIB domain"/>
    <property type="match status" value="1"/>
</dbReference>
<dbReference type="OrthoDB" id="1022360at2759"/>
<reference evidence="11 12" key="1">
    <citation type="submission" date="2016-04" db="EMBL/GenBank/DDBJ databases">
        <title>The genome of Intoshia linei affirms orthonectids as highly simplified spiralians.</title>
        <authorList>
            <person name="Mikhailov K.V."/>
            <person name="Slusarev G.S."/>
            <person name="Nikitin M.A."/>
            <person name="Logacheva M.D."/>
            <person name="Penin A."/>
            <person name="Aleoshin V."/>
            <person name="Panchin Y.V."/>
        </authorList>
    </citation>
    <scope>NUCLEOTIDE SEQUENCE [LARGE SCALE GENOMIC DNA]</scope>
    <source>
        <strain evidence="11">Intl2013</strain>
        <tissue evidence="11">Whole animal</tissue>
    </source>
</reference>
<dbReference type="AlphaFoldDB" id="A0A177AYV9"/>
<organism evidence="11 12">
    <name type="scientific">Intoshia linei</name>
    <dbReference type="NCBI Taxonomy" id="1819745"/>
    <lineage>
        <taxon>Eukaryota</taxon>
        <taxon>Metazoa</taxon>
        <taxon>Spiralia</taxon>
        <taxon>Lophotrochozoa</taxon>
        <taxon>Mesozoa</taxon>
        <taxon>Orthonectida</taxon>
        <taxon>Rhopaluridae</taxon>
        <taxon>Intoshia</taxon>
    </lineage>
</organism>
<sequence>MVLWKKKNKSIKLSEPSNFQHKNHISVVDGKLQGVPIQWNSLVSDEDIGTKKNITASQTLDRQFNEQGKNFTYRSDYTKNDSRPFFSKTTSLNSEEYGVSNPPIPPKPVRQNIYTNKKDKVAIMEKKWDTSFFNKKKMESIDSNSPNKYKYYQPQNSQTNAFNNSEYPIFNNHENSITYQEVNPSKVSNDSGILSLPTQKIENGSNYKIDNYSDSKTNSFESFTCNRPGTEMKKNIYPQNLISKSCCENSSPYNSKDLIGRQRMNYKQFRNNLNKIVDYEFPIETSDLSSIFVDLCKIGEGTTSKVYFAKNVKTNRCVAIKNIDLRKQQRQELVINEITIIRNFQHPNVLSMFASFLVGDKLLLETEYLSQGSLTDFITANMQNSNSVSEPHVAYVIKCCLQGLSYLHSCNVIHRDIKSDSILISHDGIAKITDFGFSVKLTKESPRRKSLVGTPYWMAPEVIARRPYSTGVDVWSLGILLIEMVDGEPPYFNEPPLQAMRRIRDMQPAKVCNTNISSSLQSLLSSMLVYDHDKRPAAYDLLRHHFIKTACTSQIFCSISCTFKSQQEKYQ</sequence>
<dbReference type="GO" id="GO:0005524">
    <property type="term" value="F:ATP binding"/>
    <property type="evidence" value="ECO:0007669"/>
    <property type="project" value="UniProtKB-UniRule"/>
</dbReference>
<feature type="domain" description="CRIB" evidence="10">
    <location>
        <begin position="13"/>
        <end position="26"/>
    </location>
</feature>
<feature type="binding site" evidence="8">
    <location>
        <position position="321"/>
    </location>
    <ligand>
        <name>ATP</name>
        <dbReference type="ChEBI" id="CHEBI:30616"/>
    </ligand>
</feature>
<protein>
    <recommendedName>
        <fullName evidence="2">non-specific serine/threonine protein kinase</fullName>
        <ecNumber evidence="2">2.7.11.1</ecNumber>
    </recommendedName>
</protein>
<dbReference type="EC" id="2.7.11.1" evidence="2"/>
<evidence type="ECO:0000256" key="6">
    <source>
        <dbReference type="ARBA" id="ARBA00022840"/>
    </source>
</evidence>
<dbReference type="Proteomes" id="UP000078046">
    <property type="component" value="Unassembled WGS sequence"/>
</dbReference>
<evidence type="ECO:0000259" key="9">
    <source>
        <dbReference type="PROSITE" id="PS50011"/>
    </source>
</evidence>
<keyword evidence="5 8" id="KW-0547">Nucleotide-binding</keyword>
<evidence type="ECO:0000259" key="10">
    <source>
        <dbReference type="PROSITE" id="PS50108"/>
    </source>
</evidence>
<keyword evidence="7" id="KW-0460">Magnesium</keyword>
<evidence type="ECO:0000256" key="4">
    <source>
        <dbReference type="ARBA" id="ARBA00022723"/>
    </source>
</evidence>
<dbReference type="InterPro" id="IPR017441">
    <property type="entry name" value="Protein_kinase_ATP_BS"/>
</dbReference>
<dbReference type="PANTHER" id="PTHR45832">
    <property type="entry name" value="SERINE/THREONINE-PROTEIN KINASE SAMKA-RELATED-RELATED"/>
    <property type="match status" value="1"/>
</dbReference>
<evidence type="ECO:0000313" key="12">
    <source>
        <dbReference type="Proteomes" id="UP000078046"/>
    </source>
</evidence>
<dbReference type="PROSITE" id="PS50011">
    <property type="entry name" value="PROTEIN_KINASE_DOM"/>
    <property type="match status" value="1"/>
</dbReference>
<dbReference type="PROSITE" id="PS00107">
    <property type="entry name" value="PROTEIN_KINASE_ATP"/>
    <property type="match status" value="1"/>
</dbReference>
<feature type="domain" description="Protein kinase" evidence="9">
    <location>
        <begin position="292"/>
        <end position="547"/>
    </location>
</feature>
<dbReference type="Gene3D" id="3.30.200.20">
    <property type="entry name" value="Phosphorylase Kinase, domain 1"/>
    <property type="match status" value="1"/>
</dbReference>
<comment type="cofactor">
    <cofactor evidence="1">
        <name>Mg(2+)</name>
        <dbReference type="ChEBI" id="CHEBI:18420"/>
    </cofactor>
</comment>
<dbReference type="GO" id="GO:0046872">
    <property type="term" value="F:metal ion binding"/>
    <property type="evidence" value="ECO:0007669"/>
    <property type="project" value="UniProtKB-KW"/>
</dbReference>
<evidence type="ECO:0000256" key="5">
    <source>
        <dbReference type="ARBA" id="ARBA00022741"/>
    </source>
</evidence>
<dbReference type="PANTHER" id="PTHR45832:SF8">
    <property type="entry name" value="PROTEIN KINASE DOMAIN-CONTAINING PROTEIN"/>
    <property type="match status" value="1"/>
</dbReference>
<keyword evidence="3" id="KW-0808">Transferase</keyword>
<evidence type="ECO:0000256" key="8">
    <source>
        <dbReference type="PROSITE-ProRule" id="PRU10141"/>
    </source>
</evidence>
<dbReference type="PROSITE" id="PS50108">
    <property type="entry name" value="CRIB"/>
    <property type="match status" value="1"/>
</dbReference>
<dbReference type="InterPro" id="IPR000719">
    <property type="entry name" value="Prot_kinase_dom"/>
</dbReference>
<dbReference type="Pfam" id="PF00069">
    <property type="entry name" value="Pkinase"/>
    <property type="match status" value="1"/>
</dbReference>
<name>A0A177AYV9_9BILA</name>
<dbReference type="SUPFAM" id="SSF56112">
    <property type="entry name" value="Protein kinase-like (PK-like)"/>
    <property type="match status" value="1"/>
</dbReference>
<dbReference type="EMBL" id="LWCA01000859">
    <property type="protein sequence ID" value="OAF66682.1"/>
    <property type="molecule type" value="Genomic_DNA"/>
</dbReference>